<dbReference type="PANTHER" id="PTHR43094:SF1">
    <property type="entry name" value="AMINOTRANSFERASE CLASS-III"/>
    <property type="match status" value="1"/>
</dbReference>
<dbReference type="Gene3D" id="3.90.1150.10">
    <property type="entry name" value="Aspartate Aminotransferase, domain 1"/>
    <property type="match status" value="1"/>
</dbReference>
<evidence type="ECO:0000313" key="8">
    <source>
        <dbReference type="Proteomes" id="UP000242205"/>
    </source>
</evidence>
<proteinExistence type="inferred from homology"/>
<dbReference type="PROSITE" id="PS00600">
    <property type="entry name" value="AA_TRANSFER_CLASS_3"/>
    <property type="match status" value="1"/>
</dbReference>
<evidence type="ECO:0000256" key="4">
    <source>
        <dbReference type="ARBA" id="ARBA00022679"/>
    </source>
</evidence>
<dbReference type="Gene3D" id="3.40.640.10">
    <property type="entry name" value="Type I PLP-dependent aspartate aminotransferase-like (Major domain)"/>
    <property type="match status" value="1"/>
</dbReference>
<dbReference type="SUPFAM" id="SSF53383">
    <property type="entry name" value="PLP-dependent transferases"/>
    <property type="match status" value="1"/>
</dbReference>
<protein>
    <submittedName>
        <fullName evidence="7">Aspartate aminotransferase family protein</fullName>
    </submittedName>
</protein>
<comment type="cofactor">
    <cofactor evidence="1">
        <name>pyridoxal 5'-phosphate</name>
        <dbReference type="ChEBI" id="CHEBI:597326"/>
    </cofactor>
</comment>
<dbReference type="GO" id="GO:0030170">
    <property type="term" value="F:pyridoxal phosphate binding"/>
    <property type="evidence" value="ECO:0007669"/>
    <property type="project" value="InterPro"/>
</dbReference>
<name>A0A2I6S5M8_9RHOO</name>
<dbReference type="InterPro" id="IPR005814">
    <property type="entry name" value="Aminotrans_3"/>
</dbReference>
<reference evidence="7 8" key="1">
    <citation type="submission" date="2018-01" db="EMBL/GenBank/DDBJ databases">
        <authorList>
            <person name="Fu G.-Y."/>
        </authorList>
    </citation>
    <scope>NUCLEOTIDE SEQUENCE [LARGE SCALE GENOMIC DNA]</scope>
    <source>
        <strain evidence="7 8">SY39</strain>
    </source>
</reference>
<keyword evidence="5 6" id="KW-0663">Pyridoxal phosphate</keyword>
<dbReference type="Pfam" id="PF00202">
    <property type="entry name" value="Aminotran_3"/>
    <property type="match status" value="1"/>
</dbReference>
<evidence type="ECO:0000256" key="1">
    <source>
        <dbReference type="ARBA" id="ARBA00001933"/>
    </source>
</evidence>
<comment type="similarity">
    <text evidence="2 6">Belongs to the class-III pyridoxal-phosphate-dependent aminotransferase family.</text>
</comment>
<keyword evidence="4 7" id="KW-0808">Transferase</keyword>
<evidence type="ECO:0000256" key="5">
    <source>
        <dbReference type="ARBA" id="ARBA00022898"/>
    </source>
</evidence>
<dbReference type="FunFam" id="3.40.640.10:FF:000014">
    <property type="entry name" value="Adenosylmethionine-8-amino-7-oxononanoate aminotransferase, probable"/>
    <property type="match status" value="1"/>
</dbReference>
<dbReference type="InterPro" id="IPR015422">
    <property type="entry name" value="PyrdxlP-dep_Trfase_small"/>
</dbReference>
<dbReference type="AlphaFoldDB" id="A0A2I6S5M8"/>
<accession>A0A2I6S5M8</accession>
<dbReference type="InterPro" id="IPR015424">
    <property type="entry name" value="PyrdxlP-dep_Trfase"/>
</dbReference>
<dbReference type="GO" id="GO:0005829">
    <property type="term" value="C:cytosol"/>
    <property type="evidence" value="ECO:0007669"/>
    <property type="project" value="TreeGrafter"/>
</dbReference>
<keyword evidence="8" id="KW-1185">Reference proteome</keyword>
<keyword evidence="3 7" id="KW-0032">Aminotransferase</keyword>
<dbReference type="NCBIfam" id="NF005685">
    <property type="entry name" value="PRK07483.1"/>
    <property type="match status" value="1"/>
</dbReference>
<organism evidence="7 8">
    <name type="scientific">Pseudazoarcus pumilus</name>
    <dbReference type="NCBI Taxonomy" id="2067960"/>
    <lineage>
        <taxon>Bacteria</taxon>
        <taxon>Pseudomonadati</taxon>
        <taxon>Pseudomonadota</taxon>
        <taxon>Betaproteobacteria</taxon>
        <taxon>Rhodocyclales</taxon>
        <taxon>Zoogloeaceae</taxon>
        <taxon>Pseudazoarcus</taxon>
    </lineage>
</organism>
<evidence type="ECO:0000313" key="7">
    <source>
        <dbReference type="EMBL" id="AUN94554.1"/>
    </source>
</evidence>
<dbReference type="OrthoDB" id="3398487at2"/>
<dbReference type="PANTHER" id="PTHR43094">
    <property type="entry name" value="AMINOTRANSFERASE"/>
    <property type="match status" value="1"/>
</dbReference>
<evidence type="ECO:0000256" key="2">
    <source>
        <dbReference type="ARBA" id="ARBA00008954"/>
    </source>
</evidence>
<dbReference type="InterPro" id="IPR049704">
    <property type="entry name" value="Aminotrans_3_PPA_site"/>
</dbReference>
<dbReference type="KEGG" id="atw:C0099_06115"/>
<dbReference type="EMBL" id="CP025682">
    <property type="protein sequence ID" value="AUN94554.1"/>
    <property type="molecule type" value="Genomic_DNA"/>
</dbReference>
<dbReference type="Proteomes" id="UP000242205">
    <property type="component" value="Chromosome"/>
</dbReference>
<dbReference type="CDD" id="cd00610">
    <property type="entry name" value="OAT_like"/>
    <property type="match status" value="1"/>
</dbReference>
<dbReference type="GO" id="GO:0008483">
    <property type="term" value="F:transaminase activity"/>
    <property type="evidence" value="ECO:0007669"/>
    <property type="project" value="UniProtKB-KW"/>
</dbReference>
<gene>
    <name evidence="7" type="ORF">C0099_06115</name>
</gene>
<evidence type="ECO:0000256" key="6">
    <source>
        <dbReference type="RuleBase" id="RU003560"/>
    </source>
</evidence>
<dbReference type="RefSeq" id="WP_102246622.1">
    <property type="nucleotide sequence ID" value="NZ_CP025682.1"/>
</dbReference>
<evidence type="ECO:0000256" key="3">
    <source>
        <dbReference type="ARBA" id="ARBA00022576"/>
    </source>
</evidence>
<sequence length="468" mass="51666">MVEPAQRRKRRGVSPEADVNDDTHVFYRNPFSYYPTVARGDGAYLYDEYGKRYLDACGGAVVSSLGHSVPEVVAAIKEQLDHVEFAHTSQFTNAAQEKLARMLTDRAPGGLNHAYFVSGGSEAVESAMKLARAYWVQMGRPDKWMVIGRDQSYHGNTLGALAAGGNRWRRAIYEPMLFKAPRVAPCFCYRCPYDKKPESCGIDCAEDLERAILEAGPEKVAAFIAEPIVGATAGALVPHPDYFRRIREICDKYDVLFIADEVMTGLGRCGSWYAIRQFGVVPDMLCLAKGLAAGFVPVGATLVHDRIVDTFSSRRHIFQHGHTYMGHPLAAAAGVAVIEYMETHRLVEKSRKLGDELLARLHEALGEHPHVGDIRGRGLFVGIEFVADRDSKTPFEPELAFHRVLRETAFDNGLVIYPMGGTVDGRRGDHALIAPPFVITRAQLGRLVTLLVKSIDQTLARLVPKVAS</sequence>
<dbReference type="InterPro" id="IPR015421">
    <property type="entry name" value="PyrdxlP-dep_Trfase_major"/>
</dbReference>